<reference evidence="5 6" key="1">
    <citation type="submission" date="2019-07" db="EMBL/GenBank/DDBJ databases">
        <title>Rhodotorula toruloides NBRC10032 genome sequencing.</title>
        <authorList>
            <person name="Shida Y."/>
            <person name="Takaku H."/>
            <person name="Ogasawara W."/>
            <person name="Mori K."/>
        </authorList>
    </citation>
    <scope>NUCLEOTIDE SEQUENCE [LARGE SCALE GENOMIC DNA]</scope>
    <source>
        <strain evidence="5 6">NBRC10032</strain>
    </source>
</reference>
<dbReference type="GO" id="GO:0005968">
    <property type="term" value="C:Rab-protein geranylgeranyltransferase complex"/>
    <property type="evidence" value="ECO:0007669"/>
    <property type="project" value="TreeGrafter"/>
</dbReference>
<protein>
    <submittedName>
        <fullName evidence="5">Rab escort protein</fullName>
    </submittedName>
</protein>
<gene>
    <name evidence="5" type="ORF">Rt10032_c01g0597</name>
</gene>
<comment type="similarity">
    <text evidence="2">Belongs to the Rab GDI family.</text>
</comment>
<dbReference type="PANTHER" id="PTHR11787:SF4">
    <property type="entry name" value="CHM, RAB ESCORT PROTEIN 1"/>
    <property type="match status" value="1"/>
</dbReference>
<evidence type="ECO:0000313" key="6">
    <source>
        <dbReference type="Proteomes" id="UP000321518"/>
    </source>
</evidence>
<accession>A0A511K8C8</accession>
<dbReference type="PANTHER" id="PTHR11787">
    <property type="entry name" value="RAB GDP-DISSOCIATION INHIBITOR"/>
    <property type="match status" value="1"/>
</dbReference>
<dbReference type="InterPro" id="IPR001950">
    <property type="entry name" value="SUI1"/>
</dbReference>
<dbReference type="EMBL" id="BJWK01000001">
    <property type="protein sequence ID" value="GEM06580.1"/>
    <property type="molecule type" value="Genomic_DNA"/>
</dbReference>
<evidence type="ECO:0000313" key="5">
    <source>
        <dbReference type="EMBL" id="GEM06580.1"/>
    </source>
</evidence>
<comment type="caution">
    <text evidence="5">The sequence shown here is derived from an EMBL/GenBank/DDBJ whole genome shotgun (WGS) entry which is preliminary data.</text>
</comment>
<dbReference type="Pfam" id="PF00996">
    <property type="entry name" value="GDI"/>
    <property type="match status" value="1"/>
</dbReference>
<dbReference type="AlphaFoldDB" id="A0A511K8C8"/>
<feature type="region of interest" description="Disordered" evidence="3">
    <location>
        <begin position="335"/>
        <end position="357"/>
    </location>
</feature>
<organism evidence="5 6">
    <name type="scientific">Rhodotorula toruloides</name>
    <name type="common">Yeast</name>
    <name type="synonym">Rhodosporidium toruloides</name>
    <dbReference type="NCBI Taxonomy" id="5286"/>
    <lineage>
        <taxon>Eukaryota</taxon>
        <taxon>Fungi</taxon>
        <taxon>Dikarya</taxon>
        <taxon>Basidiomycota</taxon>
        <taxon>Pucciniomycotina</taxon>
        <taxon>Microbotryomycetes</taxon>
        <taxon>Sporidiobolales</taxon>
        <taxon>Sporidiobolaceae</taxon>
        <taxon>Rhodotorula</taxon>
    </lineage>
</organism>
<evidence type="ECO:0000259" key="4">
    <source>
        <dbReference type="PROSITE" id="PS50296"/>
    </source>
</evidence>
<dbReference type="SUPFAM" id="SSF51905">
    <property type="entry name" value="FAD/NAD(P)-binding domain"/>
    <property type="match status" value="1"/>
</dbReference>
<dbReference type="GO" id="GO:0003743">
    <property type="term" value="F:translation initiation factor activity"/>
    <property type="evidence" value="ECO:0007669"/>
    <property type="project" value="InterPro"/>
</dbReference>
<dbReference type="Gene3D" id="1.10.405.10">
    <property type="entry name" value="Guanine Nucleotide Dissociation Inhibitor, domain 1"/>
    <property type="match status" value="1"/>
</dbReference>
<evidence type="ECO:0000256" key="1">
    <source>
        <dbReference type="ARBA" id="ARBA00005422"/>
    </source>
</evidence>
<dbReference type="CDD" id="cd11566">
    <property type="entry name" value="eIF1_SUI1"/>
    <property type="match status" value="1"/>
</dbReference>
<dbReference type="InterPro" id="IPR005874">
    <property type="entry name" value="SUI1_euk"/>
</dbReference>
<evidence type="ECO:0000256" key="2">
    <source>
        <dbReference type="ARBA" id="ARBA00005593"/>
    </source>
</evidence>
<dbReference type="GO" id="GO:0005634">
    <property type="term" value="C:nucleus"/>
    <property type="evidence" value="ECO:0007669"/>
    <property type="project" value="TreeGrafter"/>
</dbReference>
<dbReference type="GO" id="GO:0007264">
    <property type="term" value="P:small GTPase-mediated signal transduction"/>
    <property type="evidence" value="ECO:0007669"/>
    <property type="project" value="InterPro"/>
</dbReference>
<dbReference type="GO" id="GO:0005092">
    <property type="term" value="F:GDP-dissociation inhibitor activity"/>
    <property type="evidence" value="ECO:0007669"/>
    <property type="project" value="InterPro"/>
</dbReference>
<dbReference type="PROSITE" id="PS50296">
    <property type="entry name" value="SUI1"/>
    <property type="match status" value="1"/>
</dbReference>
<dbReference type="Pfam" id="PF01253">
    <property type="entry name" value="SUI1"/>
    <property type="match status" value="1"/>
</dbReference>
<sequence length="519" mass="55265">MDPNEPTHFNVLIAGRGYTSPSSQGPALSKAGYSVLQLDSAPYYGTEHASLSLTELHDWASSTRGAEPSSPSPPADLSELSQRFALSLYPFGLLGGVGLWQDGERGVARVPASKADVFNDATLSLVEKRRLTKLLLFAAGEEPFEEDKDLKAYSLTGVAASSLAYALALCSSHSDRALPALRRIRSIIHAVGRYGPSPFLVGHYGGAGDLVGGFSRICAVWGGGQILGRPLLPLNPSATRGVPVPTSQPPFLTATRPPPPPPSSTTTSATTALGIPVLLSDEPGAETTTFTADWVVCSPHLFSTLFPSHPAPASLASDAPRSVRLIAILARAVPFPRPPAGDPSAEEEEEHDGPDSQLFVFPPNAFKAGGGGGVGVELGTVTALQTGKGTMTCPRATPQPFMSSTLLNKPYDAFADEGADEEVVVETKSKKQQQSNHIHIRIQQRNGRKTITTLQGVPTEYDLKKLLKAFKKEFACNGAIIEDEDLGKVIQLQGDQRTKIQEMLIEEGIEKDTIKMHGF</sequence>
<evidence type="ECO:0000256" key="3">
    <source>
        <dbReference type="SAM" id="MobiDB-lite"/>
    </source>
</evidence>
<name>A0A511K8C8_RHOTO</name>
<comment type="similarity">
    <text evidence="1">Belongs to the SUI1 family.</text>
</comment>
<dbReference type="SUPFAM" id="SSF55159">
    <property type="entry name" value="eIF1-like"/>
    <property type="match status" value="1"/>
</dbReference>
<feature type="domain" description="SUI1" evidence="4">
    <location>
        <begin position="438"/>
        <end position="508"/>
    </location>
</feature>
<dbReference type="Gene3D" id="3.50.50.60">
    <property type="entry name" value="FAD/NAD(P)-binding domain"/>
    <property type="match status" value="1"/>
</dbReference>
<dbReference type="InterPro" id="IPR018203">
    <property type="entry name" value="GDP_dissociation_inhibitor"/>
</dbReference>
<feature type="region of interest" description="Disordered" evidence="3">
    <location>
        <begin position="239"/>
        <end position="269"/>
    </location>
</feature>
<dbReference type="Gene3D" id="3.30.780.10">
    <property type="entry name" value="SUI1-like domain"/>
    <property type="match status" value="1"/>
</dbReference>
<dbReference type="GO" id="GO:0016192">
    <property type="term" value="P:vesicle-mediated transport"/>
    <property type="evidence" value="ECO:0007669"/>
    <property type="project" value="TreeGrafter"/>
</dbReference>
<dbReference type="Proteomes" id="UP000321518">
    <property type="component" value="Unassembled WGS sequence"/>
</dbReference>
<dbReference type="GO" id="GO:0005829">
    <property type="term" value="C:cytosol"/>
    <property type="evidence" value="ECO:0007669"/>
    <property type="project" value="TreeGrafter"/>
</dbReference>
<dbReference type="PRINTS" id="PR00891">
    <property type="entry name" value="RABGDIREP"/>
</dbReference>
<dbReference type="OrthoDB" id="9446342at2759"/>
<proteinExistence type="inferred from homology"/>
<dbReference type="InterPro" id="IPR036877">
    <property type="entry name" value="SUI1_dom_sf"/>
</dbReference>
<dbReference type="InterPro" id="IPR036188">
    <property type="entry name" value="FAD/NAD-bd_sf"/>
</dbReference>